<dbReference type="SUPFAM" id="SSF56349">
    <property type="entry name" value="DNA breaking-rejoining enzymes"/>
    <property type="match status" value="1"/>
</dbReference>
<dbReference type="STRING" id="1871336.BBG48_06345"/>
<evidence type="ECO:0000259" key="13">
    <source>
        <dbReference type="PROSITE" id="PS51900"/>
    </source>
</evidence>
<dbReference type="AlphaFoldDB" id="A0A1C0AG12"/>
<keyword evidence="5" id="KW-0132">Cell division</keyword>
<gene>
    <name evidence="14" type="ORF">BBG48_004925</name>
</gene>
<keyword evidence="15" id="KW-1185">Reference proteome</keyword>
<evidence type="ECO:0000256" key="6">
    <source>
        <dbReference type="ARBA" id="ARBA00022829"/>
    </source>
</evidence>
<dbReference type="InterPro" id="IPR050090">
    <property type="entry name" value="Tyrosine_recombinase_XerCD"/>
</dbReference>
<evidence type="ECO:0000256" key="5">
    <source>
        <dbReference type="ARBA" id="ARBA00022618"/>
    </source>
</evidence>
<evidence type="ECO:0000256" key="11">
    <source>
        <dbReference type="PROSITE-ProRule" id="PRU01248"/>
    </source>
</evidence>
<keyword evidence="8 11" id="KW-0238">DNA-binding</keyword>
<dbReference type="InterPro" id="IPR013762">
    <property type="entry name" value="Integrase-like_cat_sf"/>
</dbReference>
<dbReference type="InterPro" id="IPR004107">
    <property type="entry name" value="Integrase_SAM-like_N"/>
</dbReference>
<dbReference type="RefSeq" id="WP_068913554.1">
    <property type="nucleotide sequence ID" value="NZ_MBEW02000007.1"/>
</dbReference>
<dbReference type="GO" id="GO:0015074">
    <property type="term" value="P:DNA integration"/>
    <property type="evidence" value="ECO:0007669"/>
    <property type="project" value="UniProtKB-KW"/>
</dbReference>
<organism evidence="14 15">
    <name type="scientific">Criibacterium bergeronii</name>
    <dbReference type="NCBI Taxonomy" id="1871336"/>
    <lineage>
        <taxon>Bacteria</taxon>
        <taxon>Bacillati</taxon>
        <taxon>Bacillota</taxon>
        <taxon>Clostridia</taxon>
        <taxon>Peptostreptococcales</taxon>
        <taxon>Filifactoraceae</taxon>
        <taxon>Criibacterium</taxon>
    </lineage>
</organism>
<keyword evidence="6" id="KW-0159">Chromosome partition</keyword>
<comment type="function">
    <text evidence="1">Site-specific tyrosine recombinase, which acts by catalyzing the cutting and rejoining of the recombining DNA molecules.</text>
</comment>
<dbReference type="Pfam" id="PF00589">
    <property type="entry name" value="Phage_integrase"/>
    <property type="match status" value="1"/>
</dbReference>
<protein>
    <submittedName>
        <fullName evidence="14">Integrase</fullName>
    </submittedName>
</protein>
<dbReference type="GO" id="GO:0007059">
    <property type="term" value="P:chromosome segregation"/>
    <property type="evidence" value="ECO:0007669"/>
    <property type="project" value="UniProtKB-KW"/>
</dbReference>
<dbReference type="PANTHER" id="PTHR30349:SF77">
    <property type="entry name" value="TYROSINE RECOMBINASE XERC"/>
    <property type="match status" value="1"/>
</dbReference>
<dbReference type="Gene3D" id="1.10.150.130">
    <property type="match status" value="1"/>
</dbReference>
<dbReference type="EMBL" id="MBEW02000007">
    <property type="protein sequence ID" value="RDY21464.1"/>
    <property type="molecule type" value="Genomic_DNA"/>
</dbReference>
<evidence type="ECO:0000256" key="4">
    <source>
        <dbReference type="ARBA" id="ARBA00022490"/>
    </source>
</evidence>
<keyword evidence="10" id="KW-0131">Cell cycle</keyword>
<evidence type="ECO:0000313" key="15">
    <source>
        <dbReference type="Proteomes" id="UP000093352"/>
    </source>
</evidence>
<dbReference type="Pfam" id="PF02899">
    <property type="entry name" value="Phage_int_SAM_1"/>
    <property type="match status" value="1"/>
</dbReference>
<comment type="subcellular location">
    <subcellularLocation>
        <location evidence="2">Cytoplasm</location>
    </subcellularLocation>
</comment>
<dbReference type="GO" id="GO:0003677">
    <property type="term" value="F:DNA binding"/>
    <property type="evidence" value="ECO:0007669"/>
    <property type="project" value="UniProtKB-UniRule"/>
</dbReference>
<evidence type="ECO:0000256" key="1">
    <source>
        <dbReference type="ARBA" id="ARBA00003283"/>
    </source>
</evidence>
<feature type="domain" description="Tyr recombinase" evidence="12">
    <location>
        <begin position="130"/>
        <end position="323"/>
    </location>
</feature>
<dbReference type="InterPro" id="IPR044068">
    <property type="entry name" value="CB"/>
</dbReference>
<dbReference type="PROSITE" id="PS51900">
    <property type="entry name" value="CB"/>
    <property type="match status" value="1"/>
</dbReference>
<dbReference type="Proteomes" id="UP000093352">
    <property type="component" value="Unassembled WGS sequence"/>
</dbReference>
<dbReference type="PROSITE" id="PS51898">
    <property type="entry name" value="TYR_RECOMBINASE"/>
    <property type="match status" value="1"/>
</dbReference>
<proteinExistence type="inferred from homology"/>
<evidence type="ECO:0000256" key="3">
    <source>
        <dbReference type="ARBA" id="ARBA00008857"/>
    </source>
</evidence>
<comment type="similarity">
    <text evidence="3">Belongs to the 'phage' integrase family.</text>
</comment>
<reference evidence="14 15" key="1">
    <citation type="journal article" date="2016" name="Genome Announc.">
        <title>Draft Genome Sequence of Criibacterium bergeronii gen. nov., sp. nov., Strain CCRI-22567T, Isolated from a Vaginal Sample from a Woman with Bacterial Vaginosis.</title>
        <authorList>
            <person name="Maheux A.F."/>
            <person name="Berube E."/>
            <person name="Boudreau D.K."/>
            <person name="Raymond F."/>
            <person name="Corbeil J."/>
            <person name="Roy P.H."/>
            <person name="Boissinot M."/>
            <person name="Omar R.F."/>
        </authorList>
    </citation>
    <scope>NUCLEOTIDE SEQUENCE [LARGE SCALE GENOMIC DNA]</scope>
    <source>
        <strain evidence="14 15">CCRI-22567</strain>
    </source>
</reference>
<name>A0A1C0AG12_9FIRM</name>
<evidence type="ECO:0000256" key="8">
    <source>
        <dbReference type="ARBA" id="ARBA00023125"/>
    </source>
</evidence>
<keyword evidence="9" id="KW-0233">DNA recombination</keyword>
<evidence type="ECO:0000259" key="12">
    <source>
        <dbReference type="PROSITE" id="PS51898"/>
    </source>
</evidence>
<evidence type="ECO:0000256" key="7">
    <source>
        <dbReference type="ARBA" id="ARBA00022908"/>
    </source>
</evidence>
<dbReference type="Gene3D" id="1.10.443.10">
    <property type="entry name" value="Intergrase catalytic core"/>
    <property type="match status" value="1"/>
</dbReference>
<dbReference type="InterPro" id="IPR011010">
    <property type="entry name" value="DNA_brk_join_enz"/>
</dbReference>
<evidence type="ECO:0000256" key="9">
    <source>
        <dbReference type="ARBA" id="ARBA00023172"/>
    </source>
</evidence>
<comment type="caution">
    <text evidence="14">The sequence shown here is derived from an EMBL/GenBank/DDBJ whole genome shotgun (WGS) entry which is preliminary data.</text>
</comment>
<dbReference type="GO" id="GO:0006310">
    <property type="term" value="P:DNA recombination"/>
    <property type="evidence" value="ECO:0007669"/>
    <property type="project" value="UniProtKB-KW"/>
</dbReference>
<evidence type="ECO:0000256" key="10">
    <source>
        <dbReference type="ARBA" id="ARBA00023306"/>
    </source>
</evidence>
<dbReference type="PANTHER" id="PTHR30349">
    <property type="entry name" value="PHAGE INTEGRASE-RELATED"/>
    <property type="match status" value="1"/>
</dbReference>
<keyword evidence="4" id="KW-0963">Cytoplasm</keyword>
<dbReference type="GO" id="GO:0005737">
    <property type="term" value="C:cytoplasm"/>
    <property type="evidence" value="ECO:0007669"/>
    <property type="project" value="UniProtKB-SubCell"/>
</dbReference>
<dbReference type="InterPro" id="IPR010998">
    <property type="entry name" value="Integrase_recombinase_N"/>
</dbReference>
<dbReference type="InterPro" id="IPR002104">
    <property type="entry name" value="Integrase_catalytic"/>
</dbReference>
<dbReference type="GO" id="GO:0051301">
    <property type="term" value="P:cell division"/>
    <property type="evidence" value="ECO:0007669"/>
    <property type="project" value="UniProtKB-KW"/>
</dbReference>
<feature type="domain" description="Core-binding (CB)" evidence="13">
    <location>
        <begin position="16"/>
        <end position="105"/>
    </location>
</feature>
<sequence>MNIKKLVAKLDNKYSYEDVMYIKEFLSALDSAGKSENTVSAYFRDLKVFFDFKFDEPYLKNLKLNELAPININMYYSYLISEKNNSSLSITRKKYVLKLFFEFLVEQKILKDSPIPKESVIKSANKIKSKNPTYLEIDEIRKLNSIIISHYEDEFVKARNFFIINLFLHTGLRISELLSLDIKDMELSSKRHYLSVIGKGDKERIIPIDIIALSEELSNEQNLIQNYFDFRNTMKSDDNALFISNRGKRLTPRYIQQELKHLTALAGIDKKITPHKLRHTFATFFLRNGANIRLVQEVLGHASISTTQIYTHTDKQDLMKAMKESNIKY</sequence>
<keyword evidence="7" id="KW-0229">DNA integration</keyword>
<evidence type="ECO:0000313" key="14">
    <source>
        <dbReference type="EMBL" id="RDY21464.1"/>
    </source>
</evidence>
<accession>A0A1C0AG12</accession>
<evidence type="ECO:0000256" key="2">
    <source>
        <dbReference type="ARBA" id="ARBA00004496"/>
    </source>
</evidence>